<dbReference type="EMBL" id="CP104067">
    <property type="protein sequence ID" value="WAH39939.1"/>
    <property type="molecule type" value="Genomic_DNA"/>
</dbReference>
<keyword evidence="1" id="KW-0812">Transmembrane</keyword>
<name>A0ABY6ZAT2_9BACL</name>
<gene>
    <name evidence="2" type="ORF">NZD89_16205</name>
</gene>
<feature type="transmembrane region" description="Helical" evidence="1">
    <location>
        <begin position="96"/>
        <end position="115"/>
    </location>
</feature>
<feature type="transmembrane region" description="Helical" evidence="1">
    <location>
        <begin position="136"/>
        <end position="152"/>
    </location>
</feature>
<accession>A0ABY6ZAT2</accession>
<sequence length="324" mass="35635">MKAIILGILASFFFAVTFVLNKLMSDAGGSWIWSASLRYLFMLPLLLIIVCARRRFVPLLKEMGRRPWRWAWWSFIGFGLFYAPLCFAAAFSPAWLVAGTWQFTIIAGSLLVPLFHETIQTNDGVAQVRKRIPLRNMGMSFVILSGIVLMEWSQATDVSVRDMLFGMIPILVATFAYPLGNRKMMELCAGRVDAYERTLGMTIASLPLWLILSSYQLVTRGFPSVDQTLQSSIVAVFSGVIATVLFFTATDMARHNVNQLATVEATQSGEVVFTLLGEMLLISGTKISLAGLVGLVLVVVGMVLHSFMASIKRPSDCADVAGGV</sequence>
<evidence type="ECO:0000256" key="1">
    <source>
        <dbReference type="SAM" id="Phobius"/>
    </source>
</evidence>
<feature type="transmembrane region" description="Helical" evidence="1">
    <location>
        <begin position="198"/>
        <end position="217"/>
    </location>
</feature>
<protein>
    <submittedName>
        <fullName evidence="2">Multidrug resistance efflux transporter family protein</fullName>
    </submittedName>
</protein>
<dbReference type="Pfam" id="PF13536">
    <property type="entry name" value="EmrE"/>
    <property type="match status" value="1"/>
</dbReference>
<feature type="transmembrane region" description="Helical" evidence="1">
    <location>
        <begin position="289"/>
        <end position="308"/>
    </location>
</feature>
<feature type="transmembrane region" description="Helical" evidence="1">
    <location>
        <begin position="70"/>
        <end position="90"/>
    </location>
</feature>
<evidence type="ECO:0000313" key="2">
    <source>
        <dbReference type="EMBL" id="WAH39939.1"/>
    </source>
</evidence>
<dbReference type="RefSeq" id="WP_268003837.1">
    <property type="nucleotide sequence ID" value="NZ_BSUT01000001.1"/>
</dbReference>
<reference evidence="2" key="1">
    <citation type="submission" date="2022-08" db="EMBL/GenBank/DDBJ databases">
        <title>Alicyclobacillus fastidiosus DSM 17978, complete genome.</title>
        <authorList>
            <person name="Wang Q."/>
            <person name="Cai R."/>
            <person name="Wang Z."/>
        </authorList>
    </citation>
    <scope>NUCLEOTIDE SEQUENCE</scope>
    <source>
        <strain evidence="2">DSM 17978</strain>
    </source>
</reference>
<organism evidence="2 3">
    <name type="scientific">Alicyclobacillus fastidiosus</name>
    <dbReference type="NCBI Taxonomy" id="392011"/>
    <lineage>
        <taxon>Bacteria</taxon>
        <taxon>Bacillati</taxon>
        <taxon>Bacillota</taxon>
        <taxon>Bacilli</taxon>
        <taxon>Bacillales</taxon>
        <taxon>Alicyclobacillaceae</taxon>
        <taxon>Alicyclobacillus</taxon>
    </lineage>
</organism>
<feature type="transmembrane region" description="Helical" evidence="1">
    <location>
        <begin position="229"/>
        <end position="249"/>
    </location>
</feature>
<keyword evidence="1" id="KW-1133">Transmembrane helix</keyword>
<feature type="transmembrane region" description="Helical" evidence="1">
    <location>
        <begin position="31"/>
        <end position="50"/>
    </location>
</feature>
<evidence type="ECO:0000313" key="3">
    <source>
        <dbReference type="Proteomes" id="UP001164761"/>
    </source>
</evidence>
<dbReference type="InterPro" id="IPR032713">
    <property type="entry name" value="EmrE"/>
</dbReference>
<dbReference type="Proteomes" id="UP001164761">
    <property type="component" value="Chromosome"/>
</dbReference>
<keyword evidence="1" id="KW-0472">Membrane</keyword>
<proteinExistence type="predicted"/>
<keyword evidence="3" id="KW-1185">Reference proteome</keyword>
<feature type="transmembrane region" description="Helical" evidence="1">
    <location>
        <begin position="158"/>
        <end position="177"/>
    </location>
</feature>